<gene>
    <name evidence="1" type="ORF">CYMTET_51761</name>
</gene>
<name>A0AAE0ES06_9CHLO</name>
<dbReference type="AlphaFoldDB" id="A0AAE0ES06"/>
<comment type="caution">
    <text evidence="1">The sequence shown here is derived from an EMBL/GenBank/DDBJ whole genome shotgun (WGS) entry which is preliminary data.</text>
</comment>
<organism evidence="1 2">
    <name type="scientific">Cymbomonas tetramitiformis</name>
    <dbReference type="NCBI Taxonomy" id="36881"/>
    <lineage>
        <taxon>Eukaryota</taxon>
        <taxon>Viridiplantae</taxon>
        <taxon>Chlorophyta</taxon>
        <taxon>Pyramimonadophyceae</taxon>
        <taxon>Pyramimonadales</taxon>
        <taxon>Pyramimonadaceae</taxon>
        <taxon>Cymbomonas</taxon>
    </lineage>
</organism>
<accession>A0AAE0ES06</accession>
<dbReference type="Proteomes" id="UP001190700">
    <property type="component" value="Unassembled WGS sequence"/>
</dbReference>
<evidence type="ECO:0000313" key="2">
    <source>
        <dbReference type="Proteomes" id="UP001190700"/>
    </source>
</evidence>
<keyword evidence="2" id="KW-1185">Reference proteome</keyword>
<sequence>MQAPENPDKCPELDTISLRVVFPHLHATENLLQRLHKALSEQLLVLSIFPEVRRQTIFVCGKEHSPNIVLCGSWP</sequence>
<proteinExistence type="predicted"/>
<evidence type="ECO:0000313" key="1">
    <source>
        <dbReference type="EMBL" id="KAK3238209.1"/>
    </source>
</evidence>
<protein>
    <submittedName>
        <fullName evidence="1">Uncharacterized protein</fullName>
    </submittedName>
</protein>
<reference evidence="1 2" key="1">
    <citation type="journal article" date="2015" name="Genome Biol. Evol.">
        <title>Comparative Genomics of a Bacterivorous Green Alga Reveals Evolutionary Causalities and Consequences of Phago-Mixotrophic Mode of Nutrition.</title>
        <authorList>
            <person name="Burns J.A."/>
            <person name="Paasch A."/>
            <person name="Narechania A."/>
            <person name="Kim E."/>
        </authorList>
    </citation>
    <scope>NUCLEOTIDE SEQUENCE [LARGE SCALE GENOMIC DNA]</scope>
    <source>
        <strain evidence="1 2">PLY_AMNH</strain>
    </source>
</reference>
<dbReference type="EMBL" id="LGRX02034300">
    <property type="protein sequence ID" value="KAK3238209.1"/>
    <property type="molecule type" value="Genomic_DNA"/>
</dbReference>